<comment type="caution">
    <text evidence="1">The sequence shown here is derived from an EMBL/GenBank/DDBJ whole genome shotgun (WGS) entry which is preliminary data.</text>
</comment>
<reference evidence="1 2" key="1">
    <citation type="submission" date="2017-12" db="EMBL/GenBank/DDBJ databases">
        <title>Hemimetabolous genomes reveal molecular basis of termite eusociality.</title>
        <authorList>
            <person name="Harrison M.C."/>
            <person name="Jongepier E."/>
            <person name="Robertson H.M."/>
            <person name="Arning N."/>
            <person name="Bitard-Feildel T."/>
            <person name="Chao H."/>
            <person name="Childers C.P."/>
            <person name="Dinh H."/>
            <person name="Doddapaneni H."/>
            <person name="Dugan S."/>
            <person name="Gowin J."/>
            <person name="Greiner C."/>
            <person name="Han Y."/>
            <person name="Hu H."/>
            <person name="Hughes D.S.T."/>
            <person name="Huylmans A.-K."/>
            <person name="Kemena C."/>
            <person name="Kremer L.P.M."/>
            <person name="Lee S.L."/>
            <person name="Lopez-Ezquerra A."/>
            <person name="Mallet L."/>
            <person name="Monroy-Kuhn J.M."/>
            <person name="Moser A."/>
            <person name="Murali S.C."/>
            <person name="Muzny D.M."/>
            <person name="Otani S."/>
            <person name="Piulachs M.-D."/>
            <person name="Poelchau M."/>
            <person name="Qu J."/>
            <person name="Schaub F."/>
            <person name="Wada-Katsumata A."/>
            <person name="Worley K.C."/>
            <person name="Xie Q."/>
            <person name="Ylla G."/>
            <person name="Poulsen M."/>
            <person name="Gibbs R.A."/>
            <person name="Schal C."/>
            <person name="Richards S."/>
            <person name="Belles X."/>
            <person name="Korb J."/>
            <person name="Bornberg-Bauer E."/>
        </authorList>
    </citation>
    <scope>NUCLEOTIDE SEQUENCE [LARGE SCALE GENOMIC DNA]</scope>
    <source>
        <tissue evidence="1">Whole body</tissue>
    </source>
</reference>
<sequence length="213" mass="24277">MDVAGFLCVSLCNVRSMYRAGSIRAVAEEILKYKLDVAGVQEVRWDGWDGGGIAPAGEYTFFYEKGNGTRFFIHTRISTVKRVLFVSDRINLKNEVNADKNRLLLAPAARYSVRAGTDHYLVVAKVRERLAVSKQSTHRVHTERCNLKKLNEVEGKEQYRVEISNSFAALENLDIEVDVNKAWETITENINISDKESLGYYELKKHKPRFDEG</sequence>
<evidence type="ECO:0000313" key="2">
    <source>
        <dbReference type="Proteomes" id="UP000235965"/>
    </source>
</evidence>
<gene>
    <name evidence="1" type="ORF">B7P43_G18102</name>
</gene>
<evidence type="ECO:0000313" key="1">
    <source>
        <dbReference type="EMBL" id="PNF18193.1"/>
    </source>
</evidence>
<dbReference type="InParanoid" id="A0A2J7PPB8"/>
<accession>A0A2J7PPB8</accession>
<protein>
    <recommendedName>
        <fullName evidence="3">Endonuclease/exonuclease/phosphatase domain-containing protein</fullName>
    </recommendedName>
</protein>
<organism evidence="1 2">
    <name type="scientific">Cryptotermes secundus</name>
    <dbReference type="NCBI Taxonomy" id="105785"/>
    <lineage>
        <taxon>Eukaryota</taxon>
        <taxon>Metazoa</taxon>
        <taxon>Ecdysozoa</taxon>
        <taxon>Arthropoda</taxon>
        <taxon>Hexapoda</taxon>
        <taxon>Insecta</taxon>
        <taxon>Pterygota</taxon>
        <taxon>Neoptera</taxon>
        <taxon>Polyneoptera</taxon>
        <taxon>Dictyoptera</taxon>
        <taxon>Blattodea</taxon>
        <taxon>Blattoidea</taxon>
        <taxon>Termitoidae</taxon>
        <taxon>Kalotermitidae</taxon>
        <taxon>Cryptotermitinae</taxon>
        <taxon>Cryptotermes</taxon>
    </lineage>
</organism>
<keyword evidence="2" id="KW-1185">Reference proteome</keyword>
<name>A0A2J7PPB8_9NEOP</name>
<dbReference type="Proteomes" id="UP000235965">
    <property type="component" value="Unassembled WGS sequence"/>
</dbReference>
<dbReference type="AlphaFoldDB" id="A0A2J7PPB8"/>
<evidence type="ECO:0008006" key="3">
    <source>
        <dbReference type="Google" id="ProtNLM"/>
    </source>
</evidence>
<proteinExistence type="predicted"/>
<dbReference type="EMBL" id="NEVH01022725">
    <property type="protein sequence ID" value="PNF18193.1"/>
    <property type="molecule type" value="Genomic_DNA"/>
</dbReference>